<dbReference type="RefSeq" id="WP_155345145.1">
    <property type="nucleotide sequence ID" value="NZ_BLAF01000014.1"/>
</dbReference>
<keyword evidence="2" id="KW-1185">Reference proteome</keyword>
<accession>A0A5M3XKC1</accession>
<dbReference type="Pfam" id="PF13376">
    <property type="entry name" value="OmdA"/>
    <property type="match status" value="1"/>
</dbReference>
<evidence type="ECO:0000313" key="2">
    <source>
        <dbReference type="Proteomes" id="UP000377595"/>
    </source>
</evidence>
<evidence type="ECO:0000313" key="1">
    <source>
        <dbReference type="EMBL" id="GES20091.1"/>
    </source>
</evidence>
<dbReference type="OrthoDB" id="9796999at2"/>
<organism evidence="1 2">
    <name type="scientific">Acrocarpospora pleiomorpha</name>
    <dbReference type="NCBI Taxonomy" id="90975"/>
    <lineage>
        <taxon>Bacteria</taxon>
        <taxon>Bacillati</taxon>
        <taxon>Actinomycetota</taxon>
        <taxon>Actinomycetes</taxon>
        <taxon>Streptosporangiales</taxon>
        <taxon>Streptosporangiaceae</taxon>
        <taxon>Acrocarpospora</taxon>
    </lineage>
</organism>
<gene>
    <name evidence="1" type="ORF">Aple_029870</name>
</gene>
<sequence>MDELEVRAFPNAASFETWLSEHHATSPGVWVKMARSSTGIPSVTVDELVDAGLCWGWISGQRRSFDDTFYLQKYVRRRPRSLWSQVNVDKVAALTAAGRMRPAGQAEVDAAISDGRWAAAYESQKNATTPPDLESALAANPGARQRFDFLTKSQRYSIIHPLLTAKTEKTRANRLAKAIATLSPNETNIGSAHRSYESPL</sequence>
<dbReference type="Proteomes" id="UP000377595">
    <property type="component" value="Unassembled WGS sequence"/>
</dbReference>
<proteinExistence type="predicted"/>
<comment type="caution">
    <text evidence="1">The sequence shown here is derived from an EMBL/GenBank/DDBJ whole genome shotgun (WGS) entry which is preliminary data.</text>
</comment>
<dbReference type="EMBL" id="BLAF01000014">
    <property type="protein sequence ID" value="GES20091.1"/>
    <property type="molecule type" value="Genomic_DNA"/>
</dbReference>
<reference evidence="1 2" key="1">
    <citation type="submission" date="2019-10" db="EMBL/GenBank/DDBJ databases">
        <title>Whole genome shotgun sequence of Acrocarpospora pleiomorpha NBRC 16267.</title>
        <authorList>
            <person name="Ichikawa N."/>
            <person name="Kimura A."/>
            <person name="Kitahashi Y."/>
            <person name="Komaki H."/>
            <person name="Oguchi A."/>
        </authorList>
    </citation>
    <scope>NUCLEOTIDE SEQUENCE [LARGE SCALE GENOMIC DNA]</scope>
    <source>
        <strain evidence="1 2">NBRC 16267</strain>
    </source>
</reference>
<protein>
    <recommendedName>
        <fullName evidence="3">OmdA domain containing protein</fullName>
    </recommendedName>
</protein>
<evidence type="ECO:0008006" key="3">
    <source>
        <dbReference type="Google" id="ProtNLM"/>
    </source>
</evidence>
<name>A0A5M3XKC1_9ACTN</name>
<dbReference type="AlphaFoldDB" id="A0A5M3XKC1"/>